<comment type="caution">
    <text evidence="2">The sequence shown here is derived from an EMBL/GenBank/DDBJ whole genome shotgun (WGS) entry which is preliminary data.</text>
</comment>
<keyword evidence="1" id="KW-0472">Membrane</keyword>
<sequence>MRLTREELQFIDTYLINMDIQFIDVRMELLDHIATTLEKEMSDNNRSFYDAFKDYMVQHKKQLEKDYKKLRKDLQKKSFGILGRKMLTVPFLVLSVVSTGVLFVWESWFGVRFPYLMFVWLVHMVSVILYFVGMFPKAKYRFSSLETLAWPILLSTHFLNFFYNLFGGYNLFLEDYPLLVELTTSFFFISNMAWLALFYAKRKEVKLKLVNL</sequence>
<accession>A0ABW3AYE4</accession>
<dbReference type="EMBL" id="JBHTHY010000003">
    <property type="protein sequence ID" value="MFD0795880.1"/>
    <property type="molecule type" value="Genomic_DNA"/>
</dbReference>
<reference evidence="3" key="1">
    <citation type="journal article" date="2019" name="Int. J. Syst. Evol. Microbiol.">
        <title>The Global Catalogue of Microorganisms (GCM) 10K type strain sequencing project: providing services to taxonomists for standard genome sequencing and annotation.</title>
        <authorList>
            <consortium name="The Broad Institute Genomics Platform"/>
            <consortium name="The Broad Institute Genome Sequencing Center for Infectious Disease"/>
            <person name="Wu L."/>
            <person name="Ma J."/>
        </authorList>
    </citation>
    <scope>NUCLEOTIDE SEQUENCE [LARGE SCALE GENOMIC DNA]</scope>
    <source>
        <strain evidence="3">CCUG 61948</strain>
    </source>
</reference>
<dbReference type="RefSeq" id="WP_379931541.1">
    <property type="nucleotide sequence ID" value="NZ_JBHTHY010000003.1"/>
</dbReference>
<evidence type="ECO:0000313" key="2">
    <source>
        <dbReference type="EMBL" id="MFD0795880.1"/>
    </source>
</evidence>
<keyword evidence="1" id="KW-0812">Transmembrane</keyword>
<proteinExistence type="predicted"/>
<feature type="transmembrane region" description="Helical" evidence="1">
    <location>
        <begin position="178"/>
        <end position="200"/>
    </location>
</feature>
<gene>
    <name evidence="2" type="ORF">ACFQZJ_00290</name>
</gene>
<feature type="transmembrane region" description="Helical" evidence="1">
    <location>
        <begin position="148"/>
        <end position="166"/>
    </location>
</feature>
<keyword evidence="1" id="KW-1133">Transmembrane helix</keyword>
<feature type="transmembrane region" description="Helical" evidence="1">
    <location>
        <begin position="117"/>
        <end position="136"/>
    </location>
</feature>
<feature type="transmembrane region" description="Helical" evidence="1">
    <location>
        <begin position="86"/>
        <end position="105"/>
    </location>
</feature>
<protein>
    <submittedName>
        <fullName evidence="2">Uncharacterized protein</fullName>
    </submittedName>
</protein>
<dbReference type="Proteomes" id="UP001597012">
    <property type="component" value="Unassembled WGS sequence"/>
</dbReference>
<evidence type="ECO:0000313" key="3">
    <source>
        <dbReference type="Proteomes" id="UP001597012"/>
    </source>
</evidence>
<keyword evidence="3" id="KW-1185">Reference proteome</keyword>
<evidence type="ECO:0000256" key="1">
    <source>
        <dbReference type="SAM" id="Phobius"/>
    </source>
</evidence>
<organism evidence="2 3">
    <name type="scientific">Maribacter chungangensis</name>
    <dbReference type="NCBI Taxonomy" id="1069117"/>
    <lineage>
        <taxon>Bacteria</taxon>
        <taxon>Pseudomonadati</taxon>
        <taxon>Bacteroidota</taxon>
        <taxon>Flavobacteriia</taxon>
        <taxon>Flavobacteriales</taxon>
        <taxon>Flavobacteriaceae</taxon>
        <taxon>Maribacter</taxon>
    </lineage>
</organism>
<name>A0ABW3AYE4_9FLAO</name>